<dbReference type="PaxDb" id="35128-Thaps21866"/>
<evidence type="ECO:0000256" key="8">
    <source>
        <dbReference type="SAM" id="MobiDB-lite"/>
    </source>
</evidence>
<evidence type="ECO:0000313" key="9">
    <source>
        <dbReference type="EMBL" id="EED93882.1"/>
    </source>
</evidence>
<evidence type="ECO:0000256" key="2">
    <source>
        <dbReference type="ARBA" id="ARBA00005017"/>
    </source>
</evidence>
<reference evidence="9 10" key="2">
    <citation type="journal article" date="2008" name="Nature">
        <title>The Phaeodactylum genome reveals the evolutionary history of diatom genomes.</title>
        <authorList>
            <person name="Bowler C."/>
            <person name="Allen A.E."/>
            <person name="Badger J.H."/>
            <person name="Grimwood J."/>
            <person name="Jabbari K."/>
            <person name="Kuo A."/>
            <person name="Maheswari U."/>
            <person name="Martens C."/>
            <person name="Maumus F."/>
            <person name="Otillar R.P."/>
            <person name="Rayko E."/>
            <person name="Salamov A."/>
            <person name="Vandepoele K."/>
            <person name="Beszteri B."/>
            <person name="Gruber A."/>
            <person name="Heijde M."/>
            <person name="Katinka M."/>
            <person name="Mock T."/>
            <person name="Valentin K."/>
            <person name="Verret F."/>
            <person name="Berges J.A."/>
            <person name="Brownlee C."/>
            <person name="Cadoret J.P."/>
            <person name="Chiovitti A."/>
            <person name="Choi C.J."/>
            <person name="Coesel S."/>
            <person name="De Martino A."/>
            <person name="Detter J.C."/>
            <person name="Durkin C."/>
            <person name="Falciatore A."/>
            <person name="Fournet J."/>
            <person name="Haruta M."/>
            <person name="Huysman M.J."/>
            <person name="Jenkins B.D."/>
            <person name="Jiroutova K."/>
            <person name="Jorgensen R.E."/>
            <person name="Joubert Y."/>
            <person name="Kaplan A."/>
            <person name="Kroger N."/>
            <person name="Kroth P.G."/>
            <person name="La Roche J."/>
            <person name="Lindquist E."/>
            <person name="Lommer M."/>
            <person name="Martin-Jezequel V."/>
            <person name="Lopez P.J."/>
            <person name="Lucas S."/>
            <person name="Mangogna M."/>
            <person name="McGinnis K."/>
            <person name="Medlin L.K."/>
            <person name="Montsant A."/>
            <person name="Oudot-Le Secq M.P."/>
            <person name="Napoli C."/>
            <person name="Obornik M."/>
            <person name="Parker M.S."/>
            <person name="Petit J.L."/>
            <person name="Porcel B.M."/>
            <person name="Poulsen N."/>
            <person name="Robison M."/>
            <person name="Rychlewski L."/>
            <person name="Rynearson T.A."/>
            <person name="Schmutz J."/>
            <person name="Shapiro H."/>
            <person name="Siaut M."/>
            <person name="Stanley M."/>
            <person name="Sussman M.R."/>
            <person name="Taylor A.R."/>
            <person name="Vardi A."/>
            <person name="von Dassow P."/>
            <person name="Vyverman W."/>
            <person name="Willis A."/>
            <person name="Wyrwicz L.S."/>
            <person name="Rokhsar D.S."/>
            <person name="Weissenbach J."/>
            <person name="Armbrust E.V."/>
            <person name="Green B.R."/>
            <person name="Van de Peer Y."/>
            <person name="Grigoriev I.V."/>
        </authorList>
    </citation>
    <scope>NUCLEOTIDE SEQUENCE [LARGE SCALE GENOMIC DNA]</scope>
    <source>
        <strain evidence="9 10">CCMP1335</strain>
    </source>
</reference>
<feature type="region of interest" description="Disordered" evidence="8">
    <location>
        <begin position="1"/>
        <end position="104"/>
    </location>
</feature>
<reference evidence="9 10" key="1">
    <citation type="journal article" date="2004" name="Science">
        <title>The genome of the diatom Thalassiosira pseudonana: ecology, evolution, and metabolism.</title>
        <authorList>
            <person name="Armbrust E.V."/>
            <person name="Berges J.A."/>
            <person name="Bowler C."/>
            <person name="Green B.R."/>
            <person name="Martinez D."/>
            <person name="Putnam N.H."/>
            <person name="Zhou S."/>
            <person name="Allen A.E."/>
            <person name="Apt K.E."/>
            <person name="Bechner M."/>
            <person name="Brzezinski M.A."/>
            <person name="Chaal B.K."/>
            <person name="Chiovitti A."/>
            <person name="Davis A.K."/>
            <person name="Demarest M.S."/>
            <person name="Detter J.C."/>
            <person name="Glavina T."/>
            <person name="Goodstein D."/>
            <person name="Hadi M.Z."/>
            <person name="Hellsten U."/>
            <person name="Hildebrand M."/>
            <person name="Jenkins B.D."/>
            <person name="Jurka J."/>
            <person name="Kapitonov V.V."/>
            <person name="Kroger N."/>
            <person name="Lau W.W."/>
            <person name="Lane T.W."/>
            <person name="Larimer F.W."/>
            <person name="Lippmeier J.C."/>
            <person name="Lucas S."/>
            <person name="Medina M."/>
            <person name="Montsant A."/>
            <person name="Obornik M."/>
            <person name="Parker M.S."/>
            <person name="Palenik B."/>
            <person name="Pazour G.J."/>
            <person name="Richardson P.M."/>
            <person name="Rynearson T.A."/>
            <person name="Saito M.A."/>
            <person name="Schwartz D.C."/>
            <person name="Thamatrakoln K."/>
            <person name="Valentin K."/>
            <person name="Vardi A."/>
            <person name="Wilkerson F.P."/>
            <person name="Rokhsar D.S."/>
        </authorList>
    </citation>
    <scope>NUCLEOTIDE SEQUENCE [LARGE SCALE GENOMIC DNA]</scope>
    <source>
        <strain evidence="9 10">CCMP1335</strain>
    </source>
</reference>
<dbReference type="EC" id="2.7.4.2" evidence="3"/>
<dbReference type="GO" id="GO:0004631">
    <property type="term" value="F:phosphomevalonate kinase activity"/>
    <property type="evidence" value="ECO:0000318"/>
    <property type="project" value="GO_Central"/>
</dbReference>
<dbReference type="HOGENOM" id="CLU_022059_1_0_1"/>
<dbReference type="Proteomes" id="UP000001449">
    <property type="component" value="Chromosome 3"/>
</dbReference>
<dbReference type="eggNOG" id="KOG4519">
    <property type="taxonomic scope" value="Eukaryota"/>
</dbReference>
<comment type="subcellular location">
    <subcellularLocation>
        <location evidence="1">Plastid</location>
        <location evidence="1">Chloroplast</location>
    </subcellularLocation>
</comment>
<keyword evidence="4" id="KW-0808">Transferase</keyword>
<evidence type="ECO:0000256" key="6">
    <source>
        <dbReference type="ARBA" id="ARBA00022777"/>
    </source>
</evidence>
<protein>
    <recommendedName>
        <fullName evidence="3">phosphomevalonate kinase</fullName>
        <ecNumber evidence="3">2.7.4.2</ecNumber>
    </recommendedName>
</protein>
<dbReference type="EMBL" id="CM000640">
    <property type="protein sequence ID" value="EED93882.1"/>
    <property type="molecule type" value="Genomic_DNA"/>
</dbReference>
<keyword evidence="5" id="KW-0547">Nucleotide-binding</keyword>
<proteinExistence type="predicted"/>
<dbReference type="GO" id="GO:0005777">
    <property type="term" value="C:peroxisome"/>
    <property type="evidence" value="ECO:0000318"/>
    <property type="project" value="GO_Central"/>
</dbReference>
<dbReference type="OMA" id="NAYECII"/>
<accession>B8BYG3</accession>
<dbReference type="InterPro" id="IPR020568">
    <property type="entry name" value="Ribosomal_Su5_D2-typ_SF"/>
</dbReference>
<evidence type="ECO:0000256" key="3">
    <source>
        <dbReference type="ARBA" id="ARBA00012958"/>
    </source>
</evidence>
<feature type="compositionally biased region" description="Low complexity" evidence="8">
    <location>
        <begin position="28"/>
        <end position="42"/>
    </location>
</feature>
<dbReference type="SUPFAM" id="SSF54211">
    <property type="entry name" value="Ribosomal protein S5 domain 2-like"/>
    <property type="match status" value="1"/>
</dbReference>
<dbReference type="InterPro" id="IPR035102">
    <property type="entry name" value="Phosphomevalonate_kinase"/>
</dbReference>
<name>B8BYG3_THAPS</name>
<feature type="compositionally biased region" description="Acidic residues" evidence="8">
    <location>
        <begin position="43"/>
        <end position="75"/>
    </location>
</feature>
<organism evidence="9 10">
    <name type="scientific">Thalassiosira pseudonana</name>
    <name type="common">Marine diatom</name>
    <name type="synonym">Cyclotella nana</name>
    <dbReference type="NCBI Taxonomy" id="35128"/>
    <lineage>
        <taxon>Eukaryota</taxon>
        <taxon>Sar</taxon>
        <taxon>Stramenopiles</taxon>
        <taxon>Ochrophyta</taxon>
        <taxon>Bacillariophyta</taxon>
        <taxon>Coscinodiscophyceae</taxon>
        <taxon>Thalassiosirophycidae</taxon>
        <taxon>Thalassiosirales</taxon>
        <taxon>Thalassiosiraceae</taxon>
        <taxon>Thalassiosira</taxon>
    </lineage>
</organism>
<dbReference type="STRING" id="35128.B8BYG3"/>
<dbReference type="PANTHER" id="PTHR31814">
    <property type="match status" value="1"/>
</dbReference>
<keyword evidence="6" id="KW-0418">Kinase</keyword>
<dbReference type="GO" id="GO:0005524">
    <property type="term" value="F:ATP binding"/>
    <property type="evidence" value="ECO:0007669"/>
    <property type="project" value="UniProtKB-KW"/>
</dbReference>
<dbReference type="GO" id="GO:0010142">
    <property type="term" value="P:farnesyl diphosphate biosynthetic process, mevalonate pathway"/>
    <property type="evidence" value="ECO:0000318"/>
    <property type="project" value="GO_Central"/>
</dbReference>
<gene>
    <name evidence="9" type="ORF">THAPSDRAFT_21866</name>
</gene>
<dbReference type="GeneID" id="7451305"/>
<dbReference type="GO" id="GO:0019287">
    <property type="term" value="P:isopentenyl diphosphate biosynthetic process, mevalonate pathway"/>
    <property type="evidence" value="ECO:0000318"/>
    <property type="project" value="GO_Central"/>
</dbReference>
<evidence type="ECO:0000256" key="4">
    <source>
        <dbReference type="ARBA" id="ARBA00022679"/>
    </source>
</evidence>
<evidence type="ECO:0000256" key="7">
    <source>
        <dbReference type="ARBA" id="ARBA00022840"/>
    </source>
</evidence>
<dbReference type="RefSeq" id="XP_002288446.1">
    <property type="nucleotide sequence ID" value="XM_002288410.1"/>
</dbReference>
<dbReference type="AlphaFoldDB" id="B8BYG3"/>
<dbReference type="GO" id="GO:0009507">
    <property type="term" value="C:chloroplast"/>
    <property type="evidence" value="ECO:0007669"/>
    <property type="project" value="UniProtKB-SubCell"/>
</dbReference>
<dbReference type="PANTHER" id="PTHR31814:SF2">
    <property type="entry name" value="PHOSPHOMEVALONATE KINASE"/>
    <property type="match status" value="1"/>
</dbReference>
<dbReference type="InParanoid" id="B8BYG3"/>
<comment type="pathway">
    <text evidence="2">Isoprenoid biosynthesis; isopentenyl diphosphate biosynthesis via mevalonate pathway; isopentenyl diphosphate from (R)-mevalonate: step 2/3.</text>
</comment>
<keyword evidence="7" id="KW-0067">ATP-binding</keyword>
<dbReference type="KEGG" id="tps:THAPSDRAFT_21866"/>
<dbReference type="Gene3D" id="3.30.230.10">
    <property type="match status" value="1"/>
</dbReference>
<evidence type="ECO:0000256" key="1">
    <source>
        <dbReference type="ARBA" id="ARBA00004229"/>
    </source>
</evidence>
<dbReference type="InterPro" id="IPR014721">
    <property type="entry name" value="Ribsml_uS5_D2-typ_fold_subgr"/>
</dbReference>
<evidence type="ECO:0000256" key="5">
    <source>
        <dbReference type="ARBA" id="ARBA00022741"/>
    </source>
</evidence>
<keyword evidence="10" id="KW-1185">Reference proteome</keyword>
<sequence length="744" mass="80249">MWGRITQIAEQLDGNFGDDSNNDDRRASSSNLSSPSSQQNGDGWDDTDDFDDELDFDGTDNNDEVDALDGEEDTDAIGTSGETEGGGGDAWNDDDDAFGGLNEDSLDEDVGDLCTGQNDAIAINLPNKVEFKTALEVKESEPAASTTPSGSVTLDVNIDAATPPPTTNGTINISTSDINVAQSPVISNPSTVTVSAPGKVLIAGGYLVLESPNPGVVLAAKGCRFHTTVMFRQPFNIGVGDTLGLNAVGMESIPLDVYSPQFDKVFSYRLSYLLGSQDDDDVAIRLQPRHPETHTSNKFVERSLLLALSYIQQSIGLQEFHSKLRQQDDNGGALAIKLRADNDFYSQITHLKQRGLDLTPKNIESLEPFLPCPKDEMGNLVVNKTGLGSSAALVTSLVGALLSFFDVVSLPVTKDGGTNSNNKELHEEGLRIAHNLSQICHCHAQGKVGSGFDVSSAVYGSHIYTRFSENVINRFLESVDAQKGFEGGLDLTGILSQQLRELVNDTTKEWDCAVTPISLPQGLELLMADICGGSESPSMAKKILEWKKNNRKVGFLDDYYWKDLKRCNNKIVSLISNQLASQTVLKGLQRDGPVILASRTAEQWKKPMPSSWHEFEGSSWDIAGKLLDLRMAFMESRQNLKGMGKAADVPVEPDEQTNLANATMKLPGVVASGVPGAGGYDALFVVYVKGTVTCVDKSDSVRDNIANLWRDFSNQNDTTVVCPLSVKAAGFGGENGLCASALRW</sequence>
<evidence type="ECO:0000313" key="10">
    <source>
        <dbReference type="Proteomes" id="UP000001449"/>
    </source>
</evidence>